<organism evidence="1 2">
    <name type="scientific">Hallella multisaccharivorax DSM 17128</name>
    <dbReference type="NCBI Taxonomy" id="688246"/>
    <lineage>
        <taxon>Bacteria</taxon>
        <taxon>Pseudomonadati</taxon>
        <taxon>Bacteroidota</taxon>
        <taxon>Bacteroidia</taxon>
        <taxon>Bacteroidales</taxon>
        <taxon>Prevotellaceae</taxon>
        <taxon>Hallella</taxon>
    </lineage>
</organism>
<dbReference type="HOGENOM" id="CLU_2289017_0_0_10"/>
<sequence>MGYQICIPTSSISEQYLTFLSKLSLEIKRNPCVAREFAKDPQAYSEEFGFNEQISLDNGLLKIIIALGDDDIVKSIEQGNASEYVKILKQKGFIKPRISEK</sequence>
<accession>F8N575</accession>
<dbReference type="Proteomes" id="UP000002772">
    <property type="component" value="Unassembled WGS sequence"/>
</dbReference>
<evidence type="ECO:0000313" key="2">
    <source>
        <dbReference type="Proteomes" id="UP000002772"/>
    </source>
</evidence>
<protein>
    <submittedName>
        <fullName evidence="1">Uncharacterized protein</fullName>
    </submittedName>
</protein>
<evidence type="ECO:0000313" key="1">
    <source>
        <dbReference type="EMBL" id="EGN58240.1"/>
    </source>
</evidence>
<reference evidence="2" key="1">
    <citation type="journal article" date="2011" name="Stand. Genomic Sci.">
        <title>Non-contiguous finished genome sequence of the opportunistic oral pathogen Prevotella multisaccharivorax type strain (PPPA20).</title>
        <authorList>
            <person name="Pati A."/>
            <person name="Gronow S."/>
            <person name="Lu M."/>
            <person name="Lapidus A."/>
            <person name="Nolan M."/>
            <person name="Lucas S."/>
            <person name="Hammon N."/>
            <person name="Deshpande S."/>
            <person name="Cheng J.F."/>
            <person name="Tapia R."/>
            <person name="Han C."/>
            <person name="Goodwin L."/>
            <person name="Pitluck S."/>
            <person name="Liolios K."/>
            <person name="Pagani I."/>
            <person name="Mavromatis K."/>
            <person name="Mikhailova N."/>
            <person name="Huntemann M."/>
            <person name="Chen A."/>
            <person name="Palaniappan K."/>
            <person name="Land M."/>
            <person name="Hauser L."/>
            <person name="Detter J.C."/>
            <person name="Brambilla E.M."/>
            <person name="Rohde M."/>
            <person name="Goker M."/>
            <person name="Woyke T."/>
            <person name="Bristow J."/>
            <person name="Eisen J.A."/>
            <person name="Markowitz V."/>
            <person name="Hugenholtz P."/>
            <person name="Kyrpides N.C."/>
            <person name="Klenk H.P."/>
            <person name="Ivanova N."/>
        </authorList>
    </citation>
    <scope>NUCLEOTIDE SEQUENCE [LARGE SCALE GENOMIC DNA]</scope>
    <source>
        <strain evidence="2">DSM 17128</strain>
    </source>
</reference>
<dbReference type="AlphaFoldDB" id="F8N575"/>
<dbReference type="STRING" id="688246.Premu_0031"/>
<name>F8N575_9BACT</name>
<proteinExistence type="predicted"/>
<gene>
    <name evidence="1" type="ORF">Premu_0031</name>
</gene>
<dbReference type="EMBL" id="GL945016">
    <property type="protein sequence ID" value="EGN58240.1"/>
    <property type="molecule type" value="Genomic_DNA"/>
</dbReference>
<keyword evidence="2" id="KW-1185">Reference proteome</keyword>